<feature type="transmembrane region" description="Helical" evidence="1">
    <location>
        <begin position="25"/>
        <end position="46"/>
    </location>
</feature>
<evidence type="ECO:0000313" key="2">
    <source>
        <dbReference type="EMBL" id="SCA96051.1"/>
    </source>
</evidence>
<keyword evidence="1" id="KW-0812">Transmembrane</keyword>
<feature type="transmembrane region" description="Helical" evidence="1">
    <location>
        <begin position="374"/>
        <end position="394"/>
    </location>
</feature>
<feature type="transmembrane region" description="Helical" evidence="1">
    <location>
        <begin position="118"/>
        <end position="135"/>
    </location>
</feature>
<feature type="transmembrane region" description="Helical" evidence="1">
    <location>
        <begin position="53"/>
        <end position="78"/>
    </location>
</feature>
<keyword evidence="1" id="KW-1133">Transmembrane helix</keyword>
<reference evidence="2" key="1">
    <citation type="submission" date="2016-07" db="EMBL/GenBank/DDBJ databases">
        <authorList>
            <person name="Informatics P."/>
        </authorList>
    </citation>
    <scope>NUCLEOTIDE SEQUENCE</scope>
    <source>
        <strain evidence="2">INF200</strain>
    </source>
</reference>
<dbReference type="AlphaFoldDB" id="A0A1C3T0M2"/>
<evidence type="ECO:0000256" key="1">
    <source>
        <dbReference type="SAM" id="Phobius"/>
    </source>
</evidence>
<name>A0A1C3T0M2_KLEPN</name>
<feature type="transmembrane region" description="Helical" evidence="1">
    <location>
        <begin position="205"/>
        <end position="238"/>
    </location>
</feature>
<feature type="transmembrane region" description="Helical" evidence="1">
    <location>
        <begin position="325"/>
        <end position="345"/>
    </location>
</feature>
<keyword evidence="1" id="KW-0472">Membrane</keyword>
<sequence length="403" mass="45212">MKSVKNLFIYITLAFPKAGLKISGFPLYLSLISSFYFMALGVKYGFSRRKESLWCIIPIISLLTTLLFNQFSFTAVFFSGASYLGIPALLAYIVSIFSFYCYYGAISLKNDHEWKKKLIYVFYFLIGYAFLQKILGDYTVVIPGVTASFQDALTPNFLAGKNNMIWGMNYLKATSTYQNGNLFGANLLLIGFAVIANYITDKKKIIVPMTLLGITVLLTASASVYLGMAAAILWMVFFSRNRNSASIIAVFFGGLFLAIIAIVILSTDNIFSQLIYERVLNRDLSAGGGRMEKINDYVEHISQTPWLLINGMLFYNKPFLEVYEILPGAILQIFGISMLVFFVAFIISKIRVFFSSPYILPFIAYFSASLSDGAFWLPPTATNVFIIMGLCTLWHKNSLPKIS</sequence>
<gene>
    <name evidence="2" type="primary">wzy</name>
    <name evidence="2" type="synonym">KL143_00009</name>
</gene>
<accession>A0A1C3T0M2</accession>
<dbReference type="EMBL" id="LT603719">
    <property type="protein sequence ID" value="SCA96051.1"/>
    <property type="molecule type" value="Genomic_DNA"/>
</dbReference>
<reference evidence="2" key="2">
    <citation type="submission" date="2016-08" db="EMBL/GenBank/DDBJ databases">
        <title>Klebsiella loci capsule.</title>
        <authorList>
            <person name="Holt K.E."/>
            <person name="Thomson N.R."/>
        </authorList>
    </citation>
    <scope>NUCLEOTIDE SEQUENCE</scope>
    <source>
        <strain evidence="2">INF200</strain>
    </source>
</reference>
<feature type="transmembrane region" description="Helical" evidence="1">
    <location>
        <begin position="180"/>
        <end position="199"/>
    </location>
</feature>
<feature type="transmembrane region" description="Helical" evidence="1">
    <location>
        <begin position="84"/>
        <end position="106"/>
    </location>
</feature>
<organism evidence="2">
    <name type="scientific">Klebsiella pneumoniae</name>
    <dbReference type="NCBI Taxonomy" id="573"/>
    <lineage>
        <taxon>Bacteria</taxon>
        <taxon>Pseudomonadati</taxon>
        <taxon>Pseudomonadota</taxon>
        <taxon>Gammaproteobacteria</taxon>
        <taxon>Enterobacterales</taxon>
        <taxon>Enterobacteriaceae</taxon>
        <taxon>Klebsiella/Raoultella group</taxon>
        <taxon>Klebsiella</taxon>
        <taxon>Klebsiella pneumoniae complex</taxon>
    </lineage>
</organism>
<dbReference type="RefSeq" id="WP_135183348.1">
    <property type="nucleotide sequence ID" value="NZ_CABWVC010000010.1"/>
</dbReference>
<feature type="transmembrane region" description="Helical" evidence="1">
    <location>
        <begin position="245"/>
        <end position="265"/>
    </location>
</feature>
<protein>
    <submittedName>
        <fullName evidence="2">Putative WzyC polymerase</fullName>
    </submittedName>
</protein>
<proteinExistence type="predicted"/>